<proteinExistence type="predicted"/>
<gene>
    <name evidence="1" type="ORF">EWM63_27750</name>
</gene>
<evidence type="ECO:0000313" key="2">
    <source>
        <dbReference type="Proteomes" id="UP000290637"/>
    </source>
</evidence>
<sequence>MTLDVIDRVIAREVGELCWHFASNIDPKLKPIIRAEKHKQIWAPPFDEQIAQIRELDPIVHYPVLFLDSDRRLDSIHGLVYGPSYGESVPLSRYLSHLRRFLILQLTGGHETALNLAMRGIRDYAKNVSRDELLTLLDLIWNGRWFVGSFEWGLVRLSALTDSVPENLSALLLDHAKLQAQAIDIIQHERQIKASAETIEEWLAGIYDFLPRVHSTLYLLRKALEVQHSDELEKLDRMLDEFQADIGTTLLLATEKDAIVNEYVIEPIEKHESLDGALKEIRGISRGRTIIPHRWYKDAEQLIRSHRSTRNADDLSSLNAAVIAAVRRQFSQPEAAAAVGRAVCMDQDPWMAFAQFWSGK</sequence>
<reference evidence="1 2" key="1">
    <citation type="submission" date="2019-02" db="EMBL/GenBank/DDBJ databases">
        <title>Draft Genome Sequences of Six Type Strains of the Genus Massilia.</title>
        <authorList>
            <person name="Miess H."/>
            <person name="Frediansyhah A."/>
            <person name="Gross H."/>
        </authorList>
    </citation>
    <scope>NUCLEOTIDE SEQUENCE [LARGE SCALE GENOMIC DNA]</scope>
    <source>
        <strain evidence="1 2">DSM 17473</strain>
    </source>
</reference>
<name>A0A4P6L4P6_9BURK</name>
<evidence type="ECO:0000313" key="1">
    <source>
        <dbReference type="EMBL" id="QBE66305.1"/>
    </source>
</evidence>
<organism evidence="1 2">
    <name type="scientific">Pseudoduganella lutea</name>
    <dbReference type="NCBI Taxonomy" id="321985"/>
    <lineage>
        <taxon>Bacteria</taxon>
        <taxon>Pseudomonadati</taxon>
        <taxon>Pseudomonadota</taxon>
        <taxon>Betaproteobacteria</taxon>
        <taxon>Burkholderiales</taxon>
        <taxon>Oxalobacteraceae</taxon>
        <taxon>Telluria group</taxon>
        <taxon>Pseudoduganella</taxon>
    </lineage>
</organism>
<keyword evidence="2" id="KW-1185">Reference proteome</keyword>
<dbReference type="AlphaFoldDB" id="A0A4P6L4P6"/>
<dbReference type="Proteomes" id="UP000290637">
    <property type="component" value="Chromosome"/>
</dbReference>
<dbReference type="KEGG" id="plue:EWM63_27750"/>
<dbReference type="EMBL" id="CP035913">
    <property type="protein sequence ID" value="QBE66305.1"/>
    <property type="molecule type" value="Genomic_DNA"/>
</dbReference>
<protein>
    <submittedName>
        <fullName evidence="1">Uncharacterized protein</fullName>
    </submittedName>
</protein>
<dbReference type="RefSeq" id="WP_130189413.1">
    <property type="nucleotide sequence ID" value="NZ_CP035913.1"/>
</dbReference>
<accession>A0A4P6L4P6</accession>